<name>A0A133UHH3_9EURY</name>
<evidence type="ECO:0000313" key="2">
    <source>
        <dbReference type="Proteomes" id="UP000070373"/>
    </source>
</evidence>
<gene>
    <name evidence="1" type="ORF">AKJ64_00175</name>
</gene>
<proteinExistence type="predicted"/>
<dbReference type="Proteomes" id="UP000070373">
    <property type="component" value="Unassembled WGS sequence"/>
</dbReference>
<evidence type="ECO:0000313" key="1">
    <source>
        <dbReference type="EMBL" id="KXA93627.1"/>
    </source>
</evidence>
<sequence length="84" mass="9577">MSLPLYLVLKSEEDYSVRKFSSTEEVIEKLKNRLGQKALISIDTQPEEATRKIKPIMGEVESELLSILEEKVNLLGREISIEEA</sequence>
<protein>
    <submittedName>
        <fullName evidence="1">Uncharacterized protein</fullName>
    </submittedName>
</protein>
<accession>A0A133UHH3</accession>
<comment type="caution">
    <text evidence="1">The sequence shown here is derived from an EMBL/GenBank/DDBJ whole genome shotgun (WGS) entry which is preliminary data.</text>
</comment>
<reference evidence="1 2" key="1">
    <citation type="journal article" date="2016" name="Sci. Rep.">
        <title>Metabolic traits of an uncultured archaeal lineage -MSBL1- from brine pools of the Red Sea.</title>
        <authorList>
            <person name="Mwirichia R."/>
            <person name="Alam I."/>
            <person name="Rashid M."/>
            <person name="Vinu M."/>
            <person name="Ba-Alawi W."/>
            <person name="Anthony Kamau A."/>
            <person name="Kamanda Ngugi D."/>
            <person name="Goker M."/>
            <person name="Klenk H.P."/>
            <person name="Bajic V."/>
            <person name="Stingl U."/>
        </authorList>
    </citation>
    <scope>NUCLEOTIDE SEQUENCE [LARGE SCALE GENOMIC DNA]</scope>
    <source>
        <strain evidence="1">SCGC-AAA259E17</strain>
    </source>
</reference>
<organism evidence="1 2">
    <name type="scientific">candidate division MSBL1 archaeon SCGC-AAA259E17</name>
    <dbReference type="NCBI Taxonomy" id="1698263"/>
    <lineage>
        <taxon>Archaea</taxon>
        <taxon>Methanobacteriati</taxon>
        <taxon>Methanobacteriota</taxon>
        <taxon>candidate division MSBL1</taxon>
    </lineage>
</organism>
<dbReference type="EMBL" id="LHXN01000001">
    <property type="protein sequence ID" value="KXA93627.1"/>
    <property type="molecule type" value="Genomic_DNA"/>
</dbReference>
<dbReference type="AlphaFoldDB" id="A0A133UHH3"/>
<keyword evidence="2" id="KW-1185">Reference proteome</keyword>